<accession>A0A8J5GY96</accession>
<organism evidence="8 9">
    <name type="scientific">Zingiber officinale</name>
    <name type="common">Ginger</name>
    <name type="synonym">Amomum zingiber</name>
    <dbReference type="NCBI Taxonomy" id="94328"/>
    <lineage>
        <taxon>Eukaryota</taxon>
        <taxon>Viridiplantae</taxon>
        <taxon>Streptophyta</taxon>
        <taxon>Embryophyta</taxon>
        <taxon>Tracheophyta</taxon>
        <taxon>Spermatophyta</taxon>
        <taxon>Magnoliopsida</taxon>
        <taxon>Liliopsida</taxon>
        <taxon>Zingiberales</taxon>
        <taxon>Zingiberaceae</taxon>
        <taxon>Zingiber</taxon>
    </lineage>
</organism>
<keyword evidence="2 6" id="KW-0328">Glycosyltransferase</keyword>
<evidence type="ECO:0000256" key="1">
    <source>
        <dbReference type="ARBA" id="ARBA00010481"/>
    </source>
</evidence>
<comment type="function">
    <text evidence="6">May be involved in cell wall biosynthesis.</text>
</comment>
<feature type="compositionally biased region" description="Low complexity" evidence="7">
    <location>
        <begin position="1"/>
        <end position="13"/>
    </location>
</feature>
<keyword evidence="6" id="KW-1133">Transmembrane helix</keyword>
<dbReference type="GO" id="GO:0032580">
    <property type="term" value="C:Golgi cisterna membrane"/>
    <property type="evidence" value="ECO:0007669"/>
    <property type="project" value="UniProtKB-SubCell"/>
</dbReference>
<sequence length="550" mass="60815">MAAATTTTTTTTTPLKRRSRDGEAGRESGARGMMRPPAVGGTVTGLLFLAVVMVVVWGGTYRRQTWPEMLIWGQGGVAAGSSSENDASPSSVDKLLGGLLSPDFEEASCLSRYQAALYRKPSLYSPSAHLLRLLRDYEALHRKCAPHTDLYNRSAALLRSAAGNASAPAECNYVVWIPHNGIGNRVLTIVSAFFYALLNHKVLLLHSTDDFAGLLCEPFPGTTWTLPADFPLHNLLELDTGAPQSFGNLLKSKDSSIGSRSHVYLHLPWYYREGDKRFFCEEAQRTLRKVPWLLLKSDHYFVPSLFLVPEYAGELRRLFPERSAVFHHLVRYLLHPSNEVWERVVGNYREYFEGADERVGIQIRVFDNFPVPFDQMLNQVMNCSLGAGVLPAVTGEAASSVDAKVKAVVVTNLRSGYSERIREVYHQQATETGEVVRVFQPSHEEAQATEHRGHNVKALAEIELLSLSDVLVTSAWSTFGYVAQGLGGLKPWVLLRHTQSADACRRAASPEPCFLMPPAPAQCFRDGGGNAILSNVRHCEDEVNGIKLFD</sequence>
<keyword evidence="6" id="KW-0333">Golgi apparatus</keyword>
<keyword evidence="3 6" id="KW-0808">Transferase</keyword>
<dbReference type="GO" id="GO:0042546">
    <property type="term" value="P:cell wall biogenesis"/>
    <property type="evidence" value="ECO:0007669"/>
    <property type="project" value="InterPro"/>
</dbReference>
<reference evidence="8 9" key="1">
    <citation type="submission" date="2020-08" db="EMBL/GenBank/DDBJ databases">
        <title>Plant Genome Project.</title>
        <authorList>
            <person name="Zhang R.-G."/>
        </authorList>
    </citation>
    <scope>NUCLEOTIDE SEQUENCE [LARGE SCALE GENOMIC DNA]</scope>
    <source>
        <tissue evidence="8">Rhizome</tissue>
    </source>
</reference>
<keyword evidence="5 6" id="KW-0961">Cell wall biogenesis/degradation</keyword>
<keyword evidence="6" id="KW-0812">Transmembrane</keyword>
<dbReference type="GO" id="GO:0008107">
    <property type="term" value="F:galactoside 2-alpha-L-fucosyltransferase activity"/>
    <property type="evidence" value="ECO:0007669"/>
    <property type="project" value="InterPro"/>
</dbReference>
<dbReference type="EC" id="2.4.1.-" evidence="6"/>
<dbReference type="EMBL" id="JACMSC010000009">
    <property type="protein sequence ID" value="KAG6509068.1"/>
    <property type="molecule type" value="Genomic_DNA"/>
</dbReference>
<name>A0A8J5GY96_ZINOF</name>
<dbReference type="AlphaFoldDB" id="A0A8J5GY96"/>
<feature type="region of interest" description="Disordered" evidence="7">
    <location>
        <begin position="1"/>
        <end position="36"/>
    </location>
</feature>
<evidence type="ECO:0000256" key="4">
    <source>
        <dbReference type="ARBA" id="ARBA00023180"/>
    </source>
</evidence>
<dbReference type="GO" id="GO:0009969">
    <property type="term" value="P:xyloglucan biosynthetic process"/>
    <property type="evidence" value="ECO:0007669"/>
    <property type="project" value="TreeGrafter"/>
</dbReference>
<evidence type="ECO:0000313" key="8">
    <source>
        <dbReference type="EMBL" id="KAG6509068.1"/>
    </source>
</evidence>
<dbReference type="GO" id="GO:0071555">
    <property type="term" value="P:cell wall organization"/>
    <property type="evidence" value="ECO:0007669"/>
    <property type="project" value="UniProtKB-UniRule"/>
</dbReference>
<dbReference type="Pfam" id="PF03254">
    <property type="entry name" value="XG_FTase"/>
    <property type="match status" value="1"/>
</dbReference>
<comment type="subcellular location">
    <subcellularLocation>
        <location evidence="6">Golgi apparatus</location>
        <location evidence="6">Golgi stack membrane</location>
        <topology evidence="6">Single-pass type II membrane protein</topology>
    </subcellularLocation>
</comment>
<evidence type="ECO:0000256" key="5">
    <source>
        <dbReference type="ARBA" id="ARBA00023316"/>
    </source>
</evidence>
<evidence type="ECO:0000256" key="2">
    <source>
        <dbReference type="ARBA" id="ARBA00022676"/>
    </source>
</evidence>
<comment type="similarity">
    <text evidence="1 6">Belongs to the glycosyltransferase 37 family.</text>
</comment>
<evidence type="ECO:0000256" key="3">
    <source>
        <dbReference type="ARBA" id="ARBA00022679"/>
    </source>
</evidence>
<proteinExistence type="inferred from homology"/>
<protein>
    <recommendedName>
        <fullName evidence="6">Fucosyltransferase</fullName>
        <ecNumber evidence="6">2.4.1.-</ecNumber>
    </recommendedName>
</protein>
<comment type="caution">
    <text evidence="8">The sequence shown here is derived from an EMBL/GenBank/DDBJ whole genome shotgun (WGS) entry which is preliminary data.</text>
</comment>
<evidence type="ECO:0000313" key="9">
    <source>
        <dbReference type="Proteomes" id="UP000734854"/>
    </source>
</evidence>
<dbReference type="PANTHER" id="PTHR31889">
    <property type="entry name" value="FUCOSYLTRANSFERASE 2-RELATED"/>
    <property type="match status" value="1"/>
</dbReference>
<keyword evidence="6" id="KW-0472">Membrane</keyword>
<evidence type="ECO:0000256" key="7">
    <source>
        <dbReference type="SAM" id="MobiDB-lite"/>
    </source>
</evidence>
<dbReference type="PANTHER" id="PTHR31889:SF2">
    <property type="entry name" value="FUCOSYLTRANSFERASE 3"/>
    <property type="match status" value="1"/>
</dbReference>
<gene>
    <name evidence="8" type="ORF">ZIOFF_034459</name>
</gene>
<keyword evidence="9" id="KW-1185">Reference proteome</keyword>
<feature type="transmembrane region" description="Helical" evidence="6">
    <location>
        <begin position="38"/>
        <end position="59"/>
    </location>
</feature>
<feature type="compositionally biased region" description="Basic and acidic residues" evidence="7">
    <location>
        <begin position="20"/>
        <end position="29"/>
    </location>
</feature>
<evidence type="ECO:0000256" key="6">
    <source>
        <dbReference type="RuleBase" id="RU367004"/>
    </source>
</evidence>
<keyword evidence="4" id="KW-0325">Glycoprotein</keyword>
<dbReference type="InterPro" id="IPR004938">
    <property type="entry name" value="XG_FTase"/>
</dbReference>
<dbReference type="Proteomes" id="UP000734854">
    <property type="component" value="Unassembled WGS sequence"/>
</dbReference>